<keyword evidence="5" id="KW-0472">Membrane</keyword>
<keyword evidence="7" id="KW-1185">Reference proteome</keyword>
<keyword evidence="5" id="KW-0812">Transmembrane</keyword>
<dbReference type="Pfam" id="PF01083">
    <property type="entry name" value="Cutinase"/>
    <property type="match status" value="1"/>
</dbReference>
<proteinExistence type="inferred from homology"/>
<keyword evidence="2" id="KW-0719">Serine esterase</keyword>
<evidence type="ECO:0000313" key="7">
    <source>
        <dbReference type="Proteomes" id="UP000515512"/>
    </source>
</evidence>
<dbReference type="KEGG" id="nhu:H0264_19700"/>
<dbReference type="EMBL" id="CP059399">
    <property type="protein sequence ID" value="QLY27693.1"/>
    <property type="molecule type" value="Genomic_DNA"/>
</dbReference>
<keyword evidence="3" id="KW-0378">Hydrolase</keyword>
<evidence type="ECO:0000313" key="6">
    <source>
        <dbReference type="EMBL" id="QLY27693.1"/>
    </source>
</evidence>
<dbReference type="PANTHER" id="PTHR33630">
    <property type="entry name" value="CUTINASE RV1984C-RELATED-RELATED"/>
    <property type="match status" value="1"/>
</dbReference>
<dbReference type="Proteomes" id="UP000515512">
    <property type="component" value="Chromosome"/>
</dbReference>
<protein>
    <submittedName>
        <fullName evidence="6">Cutinase family protein</fullName>
    </submittedName>
</protein>
<dbReference type="InterPro" id="IPR000675">
    <property type="entry name" value="Cutinase/axe"/>
</dbReference>
<dbReference type="PANTHER" id="PTHR33630:SF9">
    <property type="entry name" value="CUTINASE 4"/>
    <property type="match status" value="1"/>
</dbReference>
<dbReference type="SUPFAM" id="SSF53474">
    <property type="entry name" value="alpha/beta-Hydrolases"/>
    <property type="match status" value="1"/>
</dbReference>
<accession>A0A7D6V6Y5</accession>
<evidence type="ECO:0000256" key="4">
    <source>
        <dbReference type="ARBA" id="ARBA00023157"/>
    </source>
</evidence>
<name>A0A7D6V6Y5_9NOCA</name>
<dbReference type="RefSeq" id="WP_181578901.1">
    <property type="nucleotide sequence ID" value="NZ_CP059399.1"/>
</dbReference>
<dbReference type="AlphaFoldDB" id="A0A7D6V6Y5"/>
<comment type="similarity">
    <text evidence="1">Belongs to the cutinase family.</text>
</comment>
<evidence type="ECO:0000256" key="2">
    <source>
        <dbReference type="ARBA" id="ARBA00022487"/>
    </source>
</evidence>
<feature type="transmembrane region" description="Helical" evidence="5">
    <location>
        <begin position="21"/>
        <end position="38"/>
    </location>
</feature>
<organism evidence="6 7">
    <name type="scientific">Nocardia huaxiensis</name>
    <dbReference type="NCBI Taxonomy" id="2755382"/>
    <lineage>
        <taxon>Bacteria</taxon>
        <taxon>Bacillati</taxon>
        <taxon>Actinomycetota</taxon>
        <taxon>Actinomycetes</taxon>
        <taxon>Mycobacteriales</taxon>
        <taxon>Nocardiaceae</taxon>
        <taxon>Nocardia</taxon>
    </lineage>
</organism>
<dbReference type="InterPro" id="IPR029058">
    <property type="entry name" value="AB_hydrolase_fold"/>
</dbReference>
<reference evidence="6 7" key="1">
    <citation type="submission" date="2020-07" db="EMBL/GenBank/DDBJ databases">
        <authorList>
            <person name="Zhuang K."/>
            <person name="Ran Y."/>
        </authorList>
    </citation>
    <scope>NUCLEOTIDE SEQUENCE [LARGE SCALE GENOMIC DNA]</scope>
    <source>
        <strain evidence="6 7">WCH-YHL-001</strain>
    </source>
</reference>
<evidence type="ECO:0000256" key="1">
    <source>
        <dbReference type="ARBA" id="ARBA00007534"/>
    </source>
</evidence>
<evidence type="ECO:0000256" key="3">
    <source>
        <dbReference type="ARBA" id="ARBA00022801"/>
    </source>
</evidence>
<keyword evidence="5" id="KW-1133">Transmembrane helix</keyword>
<evidence type="ECO:0000256" key="5">
    <source>
        <dbReference type="SAM" id="Phobius"/>
    </source>
</evidence>
<dbReference type="SMART" id="SM01110">
    <property type="entry name" value="Cutinase"/>
    <property type="match status" value="1"/>
</dbReference>
<keyword evidence="4" id="KW-1015">Disulfide bond</keyword>
<dbReference type="GO" id="GO:0052689">
    <property type="term" value="F:carboxylic ester hydrolase activity"/>
    <property type="evidence" value="ECO:0007669"/>
    <property type="project" value="UniProtKB-KW"/>
</dbReference>
<dbReference type="Gene3D" id="3.40.50.1820">
    <property type="entry name" value="alpha/beta hydrolase"/>
    <property type="match status" value="1"/>
</dbReference>
<sequence>MSNRRVLLPGYRPVFERLRTAWIFAVMAMVATSLFFPLRQPVAHADWCADIDVVVARGTGESGWLGDAVGNPLYGMLQDRLPASTTAYPVNYPADYSFNLGAGSADLVGHLASQAAACPGQRFVLVGYSQGAAAIHAALGTGAVAWVAGRVQLPGDLGDRVAAVLLFGDPMRAIGWNVPDAYLWRTGNYCAGGDPVCGGGANAASHVAYGDSFVAAANFAADRI</sequence>
<gene>
    <name evidence="6" type="ORF">H0264_19700</name>
</gene>